<comment type="subcellular location">
    <subcellularLocation>
        <location evidence="1">Membrane</location>
        <topology evidence="1">Multi-pass membrane protein</topology>
    </subcellularLocation>
</comment>
<feature type="transmembrane region" description="Helical" evidence="5">
    <location>
        <begin position="133"/>
        <end position="154"/>
    </location>
</feature>
<feature type="transmembrane region" description="Helical" evidence="5">
    <location>
        <begin position="252"/>
        <end position="269"/>
    </location>
</feature>
<dbReference type="InterPro" id="IPR056555">
    <property type="entry name" value="NFD4_C"/>
</dbReference>
<dbReference type="InParanoid" id="A0A7J7DF44"/>
<evidence type="ECO:0000259" key="8">
    <source>
        <dbReference type="Pfam" id="PF23262"/>
    </source>
</evidence>
<evidence type="ECO:0000256" key="2">
    <source>
        <dbReference type="ARBA" id="ARBA00022692"/>
    </source>
</evidence>
<gene>
    <name evidence="9" type="ORF">HS088_TW07G00533</name>
</gene>
<keyword evidence="6" id="KW-0732">Signal</keyword>
<feature type="transmembrane region" description="Helical" evidence="5">
    <location>
        <begin position="214"/>
        <end position="232"/>
    </location>
</feature>
<evidence type="ECO:0000256" key="6">
    <source>
        <dbReference type="SAM" id="SignalP"/>
    </source>
</evidence>
<feature type="chain" id="PRO_5029893206" evidence="6">
    <location>
        <begin position="17"/>
        <end position="290"/>
    </location>
</feature>
<accession>A0A7J7DF44</accession>
<keyword evidence="4 5" id="KW-0472">Membrane</keyword>
<dbReference type="PANTHER" id="PTHR21576:SF11">
    <property type="entry name" value="MAJOR FACILITATOR SUPERFAMILY PROTEIN"/>
    <property type="match status" value="1"/>
</dbReference>
<dbReference type="Pfam" id="PF23262">
    <property type="entry name" value="NFD4_C"/>
    <property type="match status" value="1"/>
</dbReference>
<keyword evidence="2 5" id="KW-0812">Transmembrane</keyword>
<evidence type="ECO:0000256" key="3">
    <source>
        <dbReference type="ARBA" id="ARBA00022989"/>
    </source>
</evidence>
<evidence type="ECO:0000256" key="1">
    <source>
        <dbReference type="ARBA" id="ARBA00004141"/>
    </source>
</evidence>
<evidence type="ECO:0000259" key="7">
    <source>
        <dbReference type="Pfam" id="PF06813"/>
    </source>
</evidence>
<organism evidence="9 10">
    <name type="scientific">Tripterygium wilfordii</name>
    <name type="common">Thunder God vine</name>
    <dbReference type="NCBI Taxonomy" id="458696"/>
    <lineage>
        <taxon>Eukaryota</taxon>
        <taxon>Viridiplantae</taxon>
        <taxon>Streptophyta</taxon>
        <taxon>Embryophyta</taxon>
        <taxon>Tracheophyta</taxon>
        <taxon>Spermatophyta</taxon>
        <taxon>Magnoliopsida</taxon>
        <taxon>eudicotyledons</taxon>
        <taxon>Gunneridae</taxon>
        <taxon>Pentapetalae</taxon>
        <taxon>rosids</taxon>
        <taxon>fabids</taxon>
        <taxon>Celastrales</taxon>
        <taxon>Celastraceae</taxon>
        <taxon>Tripterygium</taxon>
    </lineage>
</organism>
<evidence type="ECO:0000313" key="9">
    <source>
        <dbReference type="EMBL" id="KAF5744952.1"/>
    </source>
</evidence>
<name>A0A7J7DF44_TRIWF</name>
<dbReference type="SUPFAM" id="SSF103473">
    <property type="entry name" value="MFS general substrate transporter"/>
    <property type="match status" value="1"/>
</dbReference>
<evidence type="ECO:0000313" key="10">
    <source>
        <dbReference type="Proteomes" id="UP000593562"/>
    </source>
</evidence>
<evidence type="ECO:0000256" key="5">
    <source>
        <dbReference type="SAM" id="Phobius"/>
    </source>
</evidence>
<keyword evidence="10" id="KW-1185">Reference proteome</keyword>
<feature type="domain" description="Nodulin-like" evidence="7">
    <location>
        <begin position="3"/>
        <end position="152"/>
    </location>
</feature>
<feature type="transmembrane region" description="Helical" evidence="5">
    <location>
        <begin position="70"/>
        <end position="90"/>
    </location>
</feature>
<dbReference type="InterPro" id="IPR010658">
    <property type="entry name" value="Nodulin-like"/>
</dbReference>
<comment type="caution">
    <text evidence="9">The sequence shown here is derived from an EMBL/GenBank/DDBJ whole genome shotgun (WGS) entry which is preliminary data.</text>
</comment>
<dbReference type="Pfam" id="PF06813">
    <property type="entry name" value="Nodulin-like"/>
    <property type="match status" value="1"/>
</dbReference>
<dbReference type="Proteomes" id="UP000593562">
    <property type="component" value="Unassembled WGS sequence"/>
</dbReference>
<feature type="signal peptide" evidence="6">
    <location>
        <begin position="1"/>
        <end position="16"/>
    </location>
</feature>
<evidence type="ECO:0000256" key="4">
    <source>
        <dbReference type="ARBA" id="ARBA00023136"/>
    </source>
</evidence>
<dbReference type="EMBL" id="JAAARO010000007">
    <property type="protein sequence ID" value="KAF5744952.1"/>
    <property type="molecule type" value="Genomic_DNA"/>
</dbReference>
<dbReference type="GO" id="GO:0016020">
    <property type="term" value="C:membrane"/>
    <property type="evidence" value="ECO:0007669"/>
    <property type="project" value="UniProtKB-SubCell"/>
</dbReference>
<dbReference type="AlphaFoldDB" id="A0A7J7DF44"/>
<proteinExistence type="predicted"/>
<feature type="transmembrane region" description="Helical" evidence="5">
    <location>
        <begin position="102"/>
        <end position="121"/>
    </location>
</feature>
<dbReference type="PANTHER" id="PTHR21576">
    <property type="entry name" value="UNCHARACTERIZED NODULIN-LIKE PROTEIN"/>
    <property type="match status" value="1"/>
</dbReference>
<sequence length="290" mass="32147">MLLLLCLTALAGDSICWINTVCYAVAISNFPSIVKSLMDWRPSFQGLTAKIYTDVVDLAFNSSPTKRAQGYVLLNSLLPLIVSVICTLLARDVGAEGTTNMRGGFIAMFIITAIIGVYAVLSSVKPISTNILSPVGSLVAVCLLLLLPLGIPLVEKLRVAWEKKVHIPNNNARLEAVESRFQAVEEDIEVEKKEEVESVIEEIGAWVMLRRVNFWLYFLVYLFGATLGIVFLNNLGQVAESRGYHGTNFVSLSSAFSFTYSISHGVLLFKVKNTHQFQVYSVNKFHYSRL</sequence>
<protein>
    <submittedName>
        <fullName evidence="9">Nodulin-related family protein</fullName>
    </submittedName>
</protein>
<dbReference type="InterPro" id="IPR036259">
    <property type="entry name" value="MFS_trans_sf"/>
</dbReference>
<reference evidence="9 10" key="1">
    <citation type="journal article" date="2020" name="Nat. Commun.">
        <title>Genome of Tripterygium wilfordii and identification of cytochrome P450 involved in triptolide biosynthesis.</title>
        <authorList>
            <person name="Tu L."/>
            <person name="Su P."/>
            <person name="Zhang Z."/>
            <person name="Gao L."/>
            <person name="Wang J."/>
            <person name="Hu T."/>
            <person name="Zhou J."/>
            <person name="Zhang Y."/>
            <person name="Zhao Y."/>
            <person name="Liu Y."/>
            <person name="Song Y."/>
            <person name="Tong Y."/>
            <person name="Lu Y."/>
            <person name="Yang J."/>
            <person name="Xu C."/>
            <person name="Jia M."/>
            <person name="Peters R.J."/>
            <person name="Huang L."/>
            <person name="Gao W."/>
        </authorList>
    </citation>
    <scope>NUCLEOTIDE SEQUENCE [LARGE SCALE GENOMIC DNA]</scope>
    <source>
        <strain evidence="10">cv. XIE 37</strain>
        <tissue evidence="9">Leaf</tissue>
    </source>
</reference>
<feature type="domain" description="NFD4 C-terminal" evidence="8">
    <location>
        <begin position="199"/>
        <end position="261"/>
    </location>
</feature>
<keyword evidence="3 5" id="KW-1133">Transmembrane helix</keyword>